<dbReference type="AlphaFoldDB" id="A0A915JT58"/>
<accession>A0A915JT58</accession>
<dbReference type="InterPro" id="IPR038479">
    <property type="entry name" value="Transthyretin-like_sf"/>
</dbReference>
<evidence type="ECO:0000313" key="3">
    <source>
        <dbReference type="WBParaSite" id="nRc.2.0.1.t29249-RA"/>
    </source>
</evidence>
<reference evidence="3" key="1">
    <citation type="submission" date="2022-11" db="UniProtKB">
        <authorList>
            <consortium name="WormBaseParasite"/>
        </authorList>
    </citation>
    <scope>IDENTIFICATION</scope>
</reference>
<dbReference type="WBParaSite" id="nRc.2.0.1.t29249-RA">
    <property type="protein sequence ID" value="nRc.2.0.1.t29249-RA"/>
    <property type="gene ID" value="nRc.2.0.1.g29249"/>
</dbReference>
<proteinExistence type="predicted"/>
<organism evidence="2 3">
    <name type="scientific">Romanomermis culicivorax</name>
    <name type="common">Nematode worm</name>
    <dbReference type="NCBI Taxonomy" id="13658"/>
    <lineage>
        <taxon>Eukaryota</taxon>
        <taxon>Metazoa</taxon>
        <taxon>Ecdysozoa</taxon>
        <taxon>Nematoda</taxon>
        <taxon>Enoplea</taxon>
        <taxon>Dorylaimia</taxon>
        <taxon>Mermithida</taxon>
        <taxon>Mermithoidea</taxon>
        <taxon>Mermithidae</taxon>
        <taxon>Romanomermis</taxon>
    </lineage>
</organism>
<evidence type="ECO:0000313" key="2">
    <source>
        <dbReference type="Proteomes" id="UP000887565"/>
    </source>
</evidence>
<name>A0A915JT58_ROMCU</name>
<protein>
    <submittedName>
        <fullName evidence="3">Uncharacterized protein</fullName>
    </submittedName>
</protein>
<dbReference type="Proteomes" id="UP000887565">
    <property type="component" value="Unplaced"/>
</dbReference>
<feature type="chain" id="PRO_5037248938" evidence="1">
    <location>
        <begin position="19"/>
        <end position="147"/>
    </location>
</feature>
<keyword evidence="1" id="KW-0732">Signal</keyword>
<feature type="signal peptide" evidence="1">
    <location>
        <begin position="1"/>
        <end position="18"/>
    </location>
</feature>
<evidence type="ECO:0000256" key="1">
    <source>
        <dbReference type="SAM" id="SignalP"/>
    </source>
</evidence>
<dbReference type="Gene3D" id="2.60.40.3330">
    <property type="match status" value="1"/>
</dbReference>
<keyword evidence="2" id="KW-1185">Reference proteome</keyword>
<sequence length="147" mass="16250">MKSFVALLIFLPTTVVFSNGGCETLQRRKWNSLSGQFTVRGRVLSNGNPQQGVRVSLQWRSLSITENLMDAAVTDSDGNFIISGSLTDKGCSVEDDYYVHFDKQGCSQFDKAVKLGRVLRGRNGAGSVFADRDVNVDTTLEWSTFRS</sequence>